<dbReference type="InterPro" id="IPR016071">
    <property type="entry name" value="Staphylococal_nuclease_OB-fold"/>
</dbReference>
<dbReference type="Proteomes" id="UP000482800">
    <property type="component" value="Unassembled WGS sequence"/>
</dbReference>
<reference evidence="3 4" key="2">
    <citation type="submission" date="2020-03" db="EMBL/GenBank/DDBJ databases">
        <authorList>
            <person name="Ichikawa N."/>
            <person name="Kimura A."/>
            <person name="Kitahashi Y."/>
            <person name="Uohara A."/>
        </authorList>
    </citation>
    <scope>NUCLEOTIDE SEQUENCE [LARGE SCALE GENOMIC DNA]</scope>
    <source>
        <strain evidence="3 4">NBRC 108639</strain>
    </source>
</reference>
<feature type="domain" description="TNase-like" evidence="2">
    <location>
        <begin position="30"/>
        <end position="153"/>
    </location>
</feature>
<dbReference type="InterPro" id="IPR035437">
    <property type="entry name" value="SNase_OB-fold_sf"/>
</dbReference>
<keyword evidence="1" id="KW-0732">Signal</keyword>
<evidence type="ECO:0000259" key="2">
    <source>
        <dbReference type="PROSITE" id="PS50830"/>
    </source>
</evidence>
<comment type="caution">
    <text evidence="3">The sequence shown here is derived from an EMBL/GenBank/DDBJ whole genome shotgun (WGS) entry which is preliminary data.</text>
</comment>
<name>A0A6V8JU86_9ACTN</name>
<dbReference type="EMBL" id="BLPF01000001">
    <property type="protein sequence ID" value="GFJ76143.1"/>
    <property type="molecule type" value="Genomic_DNA"/>
</dbReference>
<dbReference type="Gene3D" id="2.40.50.90">
    <property type="match status" value="1"/>
</dbReference>
<evidence type="ECO:0000256" key="1">
    <source>
        <dbReference type="SAM" id="SignalP"/>
    </source>
</evidence>
<dbReference type="PROSITE" id="PS50830">
    <property type="entry name" value="TNASE_3"/>
    <property type="match status" value="1"/>
</dbReference>
<feature type="signal peptide" evidence="1">
    <location>
        <begin position="1"/>
        <end position="25"/>
    </location>
</feature>
<sequence>MSAIRYSAAALLASALVAPGGTAHAPVGVGTVTHISDGDTIVVSTVAEPVRLLGIDAPEDPADCGGPDATHFATITLEGREVTLTTDPTQASHDRYGRLLAYATLTDGTNYSVAAAEVGVVRAYTFEKPVQLAGEIAAAEQRAKSGGLGIWGPPCYAE</sequence>
<feature type="chain" id="PRO_5028938591" description="TNase-like domain-containing protein" evidence="1">
    <location>
        <begin position="26"/>
        <end position="158"/>
    </location>
</feature>
<evidence type="ECO:0000313" key="4">
    <source>
        <dbReference type="Proteomes" id="UP000482800"/>
    </source>
</evidence>
<dbReference type="SUPFAM" id="SSF50199">
    <property type="entry name" value="Staphylococcal nuclease"/>
    <property type="match status" value="1"/>
</dbReference>
<dbReference type="AlphaFoldDB" id="A0A6V8JU86"/>
<evidence type="ECO:0000313" key="3">
    <source>
        <dbReference type="EMBL" id="GFJ76143.1"/>
    </source>
</evidence>
<protein>
    <recommendedName>
        <fullName evidence="2">TNase-like domain-containing protein</fullName>
    </recommendedName>
</protein>
<accession>A0A6V8JU86</accession>
<organism evidence="3 4">
    <name type="scientific">Phytohabitans houttuyneae</name>
    <dbReference type="NCBI Taxonomy" id="1076126"/>
    <lineage>
        <taxon>Bacteria</taxon>
        <taxon>Bacillati</taxon>
        <taxon>Actinomycetota</taxon>
        <taxon>Actinomycetes</taxon>
        <taxon>Micromonosporales</taxon>
        <taxon>Micromonosporaceae</taxon>
    </lineage>
</organism>
<reference evidence="3 4" key="1">
    <citation type="submission" date="2020-03" db="EMBL/GenBank/DDBJ databases">
        <title>Whole genome shotgun sequence of Phytohabitans houttuyneae NBRC 108639.</title>
        <authorList>
            <person name="Komaki H."/>
            <person name="Tamura T."/>
        </authorList>
    </citation>
    <scope>NUCLEOTIDE SEQUENCE [LARGE SCALE GENOMIC DNA]</scope>
    <source>
        <strain evidence="3 4">NBRC 108639</strain>
    </source>
</reference>
<dbReference type="Pfam" id="PF00565">
    <property type="entry name" value="SNase"/>
    <property type="match status" value="1"/>
</dbReference>
<proteinExistence type="predicted"/>
<dbReference type="SMART" id="SM00318">
    <property type="entry name" value="SNc"/>
    <property type="match status" value="1"/>
</dbReference>
<keyword evidence="4" id="KW-1185">Reference proteome</keyword>
<gene>
    <name evidence="3" type="ORF">Phou_003230</name>
</gene>
<dbReference type="RefSeq" id="WP_173052889.1">
    <property type="nucleotide sequence ID" value="NZ_BAABGO010000003.1"/>
</dbReference>